<dbReference type="EMBL" id="JASGOQ010000001">
    <property type="protein sequence ID" value="MDV5391290.1"/>
    <property type="molecule type" value="Genomic_DNA"/>
</dbReference>
<gene>
    <name evidence="2" type="ORF">QM089_13795</name>
</gene>
<feature type="compositionally biased region" description="Polar residues" evidence="1">
    <location>
        <begin position="147"/>
        <end position="157"/>
    </location>
</feature>
<evidence type="ECO:0000256" key="1">
    <source>
        <dbReference type="SAM" id="MobiDB-lite"/>
    </source>
</evidence>
<feature type="region of interest" description="Disordered" evidence="1">
    <location>
        <begin position="119"/>
        <end position="158"/>
    </location>
</feature>
<dbReference type="Proteomes" id="UP001187859">
    <property type="component" value="Unassembled WGS sequence"/>
</dbReference>
<evidence type="ECO:0000313" key="3">
    <source>
        <dbReference type="Proteomes" id="UP001187859"/>
    </source>
</evidence>
<comment type="caution">
    <text evidence="2">The sequence shown here is derived from an EMBL/GenBank/DDBJ whole genome shotgun (WGS) entry which is preliminary data.</text>
</comment>
<dbReference type="RefSeq" id="WP_037429653.1">
    <property type="nucleotide sequence ID" value="NZ_AP026732.1"/>
</dbReference>
<organism evidence="2 3">
    <name type="scientific">Shewanella xiamenensis</name>
    <dbReference type="NCBI Taxonomy" id="332186"/>
    <lineage>
        <taxon>Bacteria</taxon>
        <taxon>Pseudomonadati</taxon>
        <taxon>Pseudomonadota</taxon>
        <taxon>Gammaproteobacteria</taxon>
        <taxon>Alteromonadales</taxon>
        <taxon>Shewanellaceae</taxon>
        <taxon>Shewanella</taxon>
    </lineage>
</organism>
<dbReference type="AlphaFoldDB" id="A0AAE4PZT3"/>
<sequence>MSNSTLSSEEEALRQEVSAWYHKQALEMPPERLDQDILRLSQAHLAEMNVSQLKPAATSVWRRFPWALSSAASLVLVVGLIVLNRGYFEEELAAPAALTMSAPMPAQAPLDNAAQQAEMARQARMEDAATQSRQREAMRAEAKMSAPENQQAESHALSQMARALPQSDVAAAALRDKDVLMASLTRLQALIDSKQIQEALALEQSLVKQYPELSKTNAESTDDTKAIEKFKALQHQLHSVSK</sequence>
<name>A0AAE4PZT3_9GAMM</name>
<evidence type="ECO:0000313" key="2">
    <source>
        <dbReference type="EMBL" id="MDV5391290.1"/>
    </source>
</evidence>
<proteinExistence type="predicted"/>
<protein>
    <submittedName>
        <fullName evidence="2">Uncharacterized protein</fullName>
    </submittedName>
</protein>
<accession>A0AAE4PZT3</accession>
<feature type="compositionally biased region" description="Basic and acidic residues" evidence="1">
    <location>
        <begin position="121"/>
        <end position="142"/>
    </location>
</feature>
<reference evidence="2" key="1">
    <citation type="submission" date="2023-05" db="EMBL/GenBank/DDBJ databases">
        <title>Colonisation of extended spectrum b-lactamase- and carbapenemase-producing bacteria on hospital surfaces from low- and middle-income countries.</title>
        <authorList>
            <person name="Nieto-Rosado M."/>
            <person name="Sands K."/>
            <person name="Iregbu K."/>
            <person name="Zahra R."/>
            <person name="Mazarati J.B."/>
            <person name="Mehtar S."/>
            <person name="Barnards-Group B."/>
            <person name="Walsh T.R."/>
        </authorList>
    </citation>
    <scope>NUCLEOTIDE SEQUENCE</scope>
    <source>
        <strain evidence="2">PP-E493</strain>
    </source>
</reference>